<dbReference type="PANTHER" id="PTHR24092">
    <property type="entry name" value="PROBABLE PHOSPHOLIPID-TRANSPORTING ATPASE"/>
    <property type="match status" value="1"/>
</dbReference>
<dbReference type="GO" id="GO:0005524">
    <property type="term" value="F:ATP binding"/>
    <property type="evidence" value="ECO:0007669"/>
    <property type="project" value="InterPro"/>
</dbReference>
<dbReference type="SUPFAM" id="SSF81665">
    <property type="entry name" value="Calcium ATPase, transmembrane domain M"/>
    <property type="match status" value="1"/>
</dbReference>
<dbReference type="InterPro" id="IPR023214">
    <property type="entry name" value="HAD_sf"/>
</dbReference>
<dbReference type="InterPro" id="IPR018303">
    <property type="entry name" value="ATPase_P-typ_P_site"/>
</dbReference>
<feature type="transmembrane region" description="Helical" evidence="5">
    <location>
        <begin position="20"/>
        <end position="38"/>
    </location>
</feature>
<dbReference type="Gene3D" id="3.40.50.1000">
    <property type="entry name" value="HAD superfamily/HAD-like"/>
    <property type="match status" value="1"/>
</dbReference>
<comment type="subcellular location">
    <subcellularLocation>
        <location evidence="1">Membrane</location>
    </subcellularLocation>
</comment>
<dbReference type="GO" id="GO:0045332">
    <property type="term" value="P:phospholipid translocation"/>
    <property type="evidence" value="ECO:0007669"/>
    <property type="project" value="TreeGrafter"/>
</dbReference>
<protein>
    <submittedName>
        <fullName evidence="7">Uncharacterized protein</fullName>
    </submittedName>
</protein>
<organism evidence="6 7">
    <name type="scientific">Panagrolaimus davidi</name>
    <dbReference type="NCBI Taxonomy" id="227884"/>
    <lineage>
        <taxon>Eukaryota</taxon>
        <taxon>Metazoa</taxon>
        <taxon>Ecdysozoa</taxon>
        <taxon>Nematoda</taxon>
        <taxon>Chromadorea</taxon>
        <taxon>Rhabditida</taxon>
        <taxon>Tylenchina</taxon>
        <taxon>Panagrolaimomorpha</taxon>
        <taxon>Panagrolaimoidea</taxon>
        <taxon>Panagrolaimidae</taxon>
        <taxon>Panagrolaimus</taxon>
    </lineage>
</organism>
<dbReference type="PANTHER" id="PTHR24092:SF5">
    <property type="entry name" value="PHOSPHOLIPID-TRANSPORTING ATPASE"/>
    <property type="match status" value="1"/>
</dbReference>
<dbReference type="Gene3D" id="3.40.1110.10">
    <property type="entry name" value="Calcium-transporting ATPase, cytoplasmic domain N"/>
    <property type="match status" value="1"/>
</dbReference>
<evidence type="ECO:0000313" key="7">
    <source>
        <dbReference type="WBParaSite" id="PDA_v2.g27365.t1"/>
    </source>
</evidence>
<dbReference type="GO" id="GO:0006897">
    <property type="term" value="P:endocytosis"/>
    <property type="evidence" value="ECO:0007669"/>
    <property type="project" value="TreeGrafter"/>
</dbReference>
<dbReference type="GO" id="GO:0005802">
    <property type="term" value="C:trans-Golgi network"/>
    <property type="evidence" value="ECO:0007669"/>
    <property type="project" value="TreeGrafter"/>
</dbReference>
<sequence>MNANLPETKVGLLDKEVNNLTKILFALVVLLSLVMVLLKRINVQVERNDLWAYIFQVLKEMIRFVLLFSYIIPISLRVNLDLAKISYSLLISRDKKIPKTIVRNSTIPEELGRISYLLSDKTGTLTNNIMKFKQVHFGCAFFNDKFDEVAAHLKIAYSNSLSEDSLSRKIKTTVEAVALCHNVTPIEENEKIVYQAASPDEIALVEWTEKVGIKLALHWLNGQKKLE</sequence>
<feature type="transmembrane region" description="Helical" evidence="5">
    <location>
        <begin position="50"/>
        <end position="72"/>
    </location>
</feature>
<keyword evidence="2 5" id="KW-0812">Transmembrane</keyword>
<keyword evidence="3 5" id="KW-1133">Transmembrane helix</keyword>
<dbReference type="Gene3D" id="1.20.1110.10">
    <property type="entry name" value="Calcium-transporting ATPase, transmembrane domain"/>
    <property type="match status" value="1"/>
</dbReference>
<dbReference type="GO" id="GO:0006890">
    <property type="term" value="P:retrograde vesicle-mediated transport, Golgi to endoplasmic reticulum"/>
    <property type="evidence" value="ECO:0007669"/>
    <property type="project" value="TreeGrafter"/>
</dbReference>
<dbReference type="NCBIfam" id="TIGR01494">
    <property type="entry name" value="ATPase_P-type"/>
    <property type="match status" value="1"/>
</dbReference>
<evidence type="ECO:0000256" key="5">
    <source>
        <dbReference type="SAM" id="Phobius"/>
    </source>
</evidence>
<dbReference type="InterPro" id="IPR023298">
    <property type="entry name" value="ATPase_P-typ_TM_dom_sf"/>
</dbReference>
<dbReference type="Proteomes" id="UP000887578">
    <property type="component" value="Unplaced"/>
</dbReference>
<evidence type="ECO:0000313" key="6">
    <source>
        <dbReference type="Proteomes" id="UP000887578"/>
    </source>
</evidence>
<dbReference type="AlphaFoldDB" id="A0A914Q7A0"/>
<dbReference type="InterPro" id="IPR023299">
    <property type="entry name" value="ATPase_P-typ_cyto_dom_N"/>
</dbReference>
<dbReference type="PROSITE" id="PS00154">
    <property type="entry name" value="ATPASE_E1_E2"/>
    <property type="match status" value="1"/>
</dbReference>
<keyword evidence="4 5" id="KW-0472">Membrane</keyword>
<evidence type="ECO:0000256" key="2">
    <source>
        <dbReference type="ARBA" id="ARBA00022692"/>
    </source>
</evidence>
<accession>A0A914Q7A0</accession>
<dbReference type="GO" id="GO:0005768">
    <property type="term" value="C:endosome"/>
    <property type="evidence" value="ECO:0007669"/>
    <property type="project" value="TreeGrafter"/>
</dbReference>
<proteinExistence type="predicted"/>
<reference evidence="7" key="1">
    <citation type="submission" date="2022-11" db="UniProtKB">
        <authorList>
            <consortium name="WormBaseParasite"/>
        </authorList>
    </citation>
    <scope>IDENTIFICATION</scope>
</reference>
<evidence type="ECO:0000256" key="1">
    <source>
        <dbReference type="ARBA" id="ARBA00004370"/>
    </source>
</evidence>
<evidence type="ECO:0000256" key="3">
    <source>
        <dbReference type="ARBA" id="ARBA00022989"/>
    </source>
</evidence>
<dbReference type="GO" id="GO:0005886">
    <property type="term" value="C:plasma membrane"/>
    <property type="evidence" value="ECO:0007669"/>
    <property type="project" value="TreeGrafter"/>
</dbReference>
<dbReference type="GO" id="GO:0140326">
    <property type="term" value="F:ATPase-coupled intramembrane lipid transporter activity"/>
    <property type="evidence" value="ECO:0007669"/>
    <property type="project" value="TreeGrafter"/>
</dbReference>
<dbReference type="GO" id="GO:0016887">
    <property type="term" value="F:ATP hydrolysis activity"/>
    <property type="evidence" value="ECO:0007669"/>
    <property type="project" value="InterPro"/>
</dbReference>
<dbReference type="InterPro" id="IPR001757">
    <property type="entry name" value="P_typ_ATPase"/>
</dbReference>
<evidence type="ECO:0000256" key="4">
    <source>
        <dbReference type="ARBA" id="ARBA00023136"/>
    </source>
</evidence>
<dbReference type="WBParaSite" id="PDA_v2.g27365.t1">
    <property type="protein sequence ID" value="PDA_v2.g27365.t1"/>
    <property type="gene ID" value="PDA_v2.g27365"/>
</dbReference>
<name>A0A914Q7A0_9BILA</name>
<keyword evidence="6" id="KW-1185">Reference proteome</keyword>